<dbReference type="EMBL" id="VDGI01000045">
    <property type="protein sequence ID" value="TQR15507.1"/>
    <property type="molecule type" value="Genomic_DNA"/>
</dbReference>
<dbReference type="RefSeq" id="WP_142644303.1">
    <property type="nucleotide sequence ID" value="NZ_VDGI01000045.1"/>
</dbReference>
<accession>A0A544TDG1</accession>
<protein>
    <submittedName>
        <fullName evidence="1">Uncharacterized protein</fullName>
    </submittedName>
</protein>
<comment type="caution">
    <text evidence="1">The sequence shown here is derived from an EMBL/GenBank/DDBJ whole genome shotgun (WGS) entry which is preliminary data.</text>
</comment>
<dbReference type="OrthoDB" id="2812368at2"/>
<gene>
    <name evidence="1" type="ORF">FG384_19240</name>
</gene>
<reference evidence="1 2" key="1">
    <citation type="submission" date="2019-06" db="EMBL/GenBank/DDBJ databases">
        <title>Psychrobacillus vulpis sp. nov., a new species isolated from feces of a red fox that inhabits in The Tablas de Daimiel Natural Park, Albacete, Spain.</title>
        <authorList>
            <person name="Rodriguez M."/>
            <person name="Reina J.C."/>
            <person name="Bejar V."/>
            <person name="Llamas I."/>
        </authorList>
    </citation>
    <scope>NUCLEOTIDE SEQUENCE [LARGE SCALE GENOMIC DNA]</scope>
    <source>
        <strain evidence="1 2">Z8</strain>
    </source>
</reference>
<evidence type="ECO:0000313" key="1">
    <source>
        <dbReference type="EMBL" id="TQR15507.1"/>
    </source>
</evidence>
<sequence length="72" mass="8153">MFKIKGEALQQVVGSLTKGAKRARLSECPVFVTEENIKIVDSTLDNRDKTINYKSSNSELFDLVHKLINDKK</sequence>
<proteinExistence type="predicted"/>
<dbReference type="Proteomes" id="UP000316626">
    <property type="component" value="Unassembled WGS sequence"/>
</dbReference>
<keyword evidence="2" id="KW-1185">Reference proteome</keyword>
<organism evidence="1 2">
    <name type="scientific">Psychrobacillus vulpis</name>
    <dbReference type="NCBI Taxonomy" id="2325572"/>
    <lineage>
        <taxon>Bacteria</taxon>
        <taxon>Bacillati</taxon>
        <taxon>Bacillota</taxon>
        <taxon>Bacilli</taxon>
        <taxon>Bacillales</taxon>
        <taxon>Bacillaceae</taxon>
        <taxon>Psychrobacillus</taxon>
    </lineage>
</organism>
<name>A0A544TDG1_9BACI</name>
<dbReference type="AlphaFoldDB" id="A0A544TDG1"/>
<evidence type="ECO:0000313" key="2">
    <source>
        <dbReference type="Proteomes" id="UP000316626"/>
    </source>
</evidence>